<evidence type="ECO:0000313" key="2">
    <source>
        <dbReference type="EMBL" id="QFQ98171.1"/>
    </source>
</evidence>
<proteinExistence type="predicted"/>
<dbReference type="InterPro" id="IPR007278">
    <property type="entry name" value="DUF397"/>
</dbReference>
<dbReference type="AlphaFoldDB" id="A0A5P8K4U9"/>
<dbReference type="Pfam" id="PF04149">
    <property type="entry name" value="DUF397"/>
    <property type="match status" value="1"/>
</dbReference>
<organism evidence="2 3">
    <name type="scientific">Streptomyces phaeolivaceus</name>
    <dbReference type="NCBI Taxonomy" id="2653200"/>
    <lineage>
        <taxon>Bacteria</taxon>
        <taxon>Bacillati</taxon>
        <taxon>Actinomycetota</taxon>
        <taxon>Actinomycetes</taxon>
        <taxon>Kitasatosporales</taxon>
        <taxon>Streptomycetaceae</taxon>
        <taxon>Streptomyces</taxon>
    </lineage>
</organism>
<keyword evidence="3" id="KW-1185">Reference proteome</keyword>
<feature type="domain" description="DUF397" evidence="1">
    <location>
        <begin position="10"/>
        <end position="62"/>
    </location>
</feature>
<protein>
    <submittedName>
        <fullName evidence="2">DUF397 domain-containing protein</fullName>
    </submittedName>
</protein>
<gene>
    <name evidence="2" type="ORF">F9278_20350</name>
</gene>
<evidence type="ECO:0000313" key="3">
    <source>
        <dbReference type="Proteomes" id="UP000327294"/>
    </source>
</evidence>
<evidence type="ECO:0000259" key="1">
    <source>
        <dbReference type="Pfam" id="PF04149"/>
    </source>
</evidence>
<reference evidence="2 3" key="1">
    <citation type="submission" date="2019-10" db="EMBL/GenBank/DDBJ databases">
        <title>Streptomyces sp. strain GY16 isolated from leaves of Broussonetia papyrifera.</title>
        <authorList>
            <person name="Mo P."/>
        </authorList>
    </citation>
    <scope>NUCLEOTIDE SEQUENCE [LARGE SCALE GENOMIC DNA]</scope>
    <source>
        <strain evidence="2 3">GY16</strain>
    </source>
</reference>
<name>A0A5P8K4U9_9ACTN</name>
<accession>A0A5P8K4U9</accession>
<dbReference type="EMBL" id="CP045096">
    <property type="protein sequence ID" value="QFQ98171.1"/>
    <property type="molecule type" value="Genomic_DNA"/>
</dbReference>
<sequence length="63" mass="6705">MAIQQGVTDEWIKSSYSIGNGECVEVRSPAPASLGVRDSKVHDGPSLSFPTDAWNAFVASIKP</sequence>
<dbReference type="Proteomes" id="UP000327294">
    <property type="component" value="Chromosome"/>
</dbReference>
<dbReference type="RefSeq" id="WP_152169640.1">
    <property type="nucleotide sequence ID" value="NZ_CP045096.1"/>
</dbReference>
<dbReference type="KEGG" id="sphv:F9278_20350"/>